<dbReference type="GeneID" id="77220617"/>
<dbReference type="RefSeq" id="WP_043104229.1">
    <property type="nucleotide sequence ID" value="NZ_CP020560.1"/>
</dbReference>
<dbReference type="GO" id="GO:0000976">
    <property type="term" value="F:transcription cis-regulatory region binding"/>
    <property type="evidence" value="ECO:0007669"/>
    <property type="project" value="TreeGrafter"/>
</dbReference>
<dbReference type="PROSITE" id="PS50931">
    <property type="entry name" value="HTH_LYSR"/>
    <property type="match status" value="1"/>
</dbReference>
<dbReference type="InterPro" id="IPR036388">
    <property type="entry name" value="WH-like_DNA-bd_sf"/>
</dbReference>
<dbReference type="Gene3D" id="1.10.10.10">
    <property type="entry name" value="Winged helix-like DNA-binding domain superfamily/Winged helix DNA-binding domain"/>
    <property type="match status" value="1"/>
</dbReference>
<evidence type="ECO:0000313" key="5">
    <source>
        <dbReference type="EMBL" id="AVK07608.1"/>
    </source>
</evidence>
<dbReference type="FunFam" id="1.10.10.10:FF:000001">
    <property type="entry name" value="LysR family transcriptional regulator"/>
    <property type="match status" value="1"/>
</dbReference>
<keyword evidence="2" id="KW-0805">Transcription regulation</keyword>
<dbReference type="AlphaFoldDB" id="A0A2R3J0A4"/>
<organism evidence="5 6">
    <name type="scientific">Pseudomonas paraeruginosa</name>
    <dbReference type="NCBI Taxonomy" id="2994495"/>
    <lineage>
        <taxon>Bacteria</taxon>
        <taxon>Pseudomonadati</taxon>
        <taxon>Pseudomonadota</taxon>
        <taxon>Gammaproteobacteria</taxon>
        <taxon>Pseudomonadales</taxon>
        <taxon>Pseudomonadaceae</taxon>
        <taxon>Pseudomonas</taxon>
    </lineage>
</organism>
<proteinExistence type="inferred from homology"/>
<keyword evidence="4" id="KW-0804">Transcription</keyword>
<dbReference type="InterPro" id="IPR005119">
    <property type="entry name" value="LysR_subst-bd"/>
</dbReference>
<protein>
    <submittedName>
        <fullName evidence="5">LysR substrate binding domain protein</fullName>
    </submittedName>
</protein>
<dbReference type="PRINTS" id="PR00039">
    <property type="entry name" value="HTHLYSR"/>
</dbReference>
<dbReference type="Pfam" id="PF03466">
    <property type="entry name" value="LysR_substrate"/>
    <property type="match status" value="1"/>
</dbReference>
<dbReference type="Gene3D" id="3.40.190.290">
    <property type="match status" value="1"/>
</dbReference>
<dbReference type="CDD" id="cd05466">
    <property type="entry name" value="PBP2_LTTR_substrate"/>
    <property type="match status" value="1"/>
</dbReference>
<evidence type="ECO:0000256" key="2">
    <source>
        <dbReference type="ARBA" id="ARBA00023015"/>
    </source>
</evidence>
<sequence length="301" mass="32759">MHLSPESLEAFVQAVSLGSFSAAARKLGKSQSTVSEAIARLEIDLGLELFERSGRQPRLTEAGRTLLGRVEEVLGASDRLRRVAALLAGGSEPRVTLALSDTYHSARYEARLAELDARYPELEFECLIAEDQDVIAQVSRGRATLGLLAAQPHYPPELGVAAVAERAEFGLFAAVDHPLATLSRVTERDLSEWRLLRLNTYSETGAAINDGLPSSGGRCWSAPNYLLLLEMATHGFGWAELPRWLVSGYANGRLQELPVAGWPRSQAVDVVWSRQRPLGPAANWLLDRLLDRGLPADGGGR</sequence>
<dbReference type="SUPFAM" id="SSF53850">
    <property type="entry name" value="Periplasmic binding protein-like II"/>
    <property type="match status" value="1"/>
</dbReference>
<dbReference type="InterPro" id="IPR000847">
    <property type="entry name" value="LysR_HTH_N"/>
</dbReference>
<dbReference type="GO" id="GO:0003700">
    <property type="term" value="F:DNA-binding transcription factor activity"/>
    <property type="evidence" value="ECO:0007669"/>
    <property type="project" value="InterPro"/>
</dbReference>
<comment type="similarity">
    <text evidence="1">Belongs to the LysR transcriptional regulatory family.</text>
</comment>
<keyword evidence="6" id="KW-1185">Reference proteome</keyword>
<dbReference type="Proteomes" id="UP000238390">
    <property type="component" value="Chromosome"/>
</dbReference>
<reference evidence="5 6" key="1">
    <citation type="submission" date="2018-02" db="EMBL/GenBank/DDBJ databases">
        <title>FDA/CDC Antimicrobial Resistant Isolate Bank Genome Sequencing.</title>
        <authorList>
            <person name="Benahmed F.H."/>
            <person name="Lutgring J.D."/>
            <person name="Yoo B."/>
            <person name="Machado M."/>
            <person name="Brown A."/>
            <person name="McAllister G."/>
            <person name="Perry A."/>
            <person name="Halpin A.L."/>
            <person name="Vavikolanu K."/>
            <person name="Ott S."/>
            <person name="Zhao X."/>
            <person name="Tallon L.J."/>
            <person name="Sadzewicz L."/>
            <person name="Aluvathingal J."/>
            <person name="Nadendla S."/>
            <person name="Voskania-kordi A."/>
            <person name="Simonyan V."/>
            <person name="Patel J."/>
            <person name="Shawar R.M."/>
        </authorList>
    </citation>
    <scope>NUCLEOTIDE SEQUENCE [LARGE SCALE GENOMIC DNA]</scope>
    <source>
        <strain evidence="5 6">AR_0356</strain>
    </source>
</reference>
<evidence type="ECO:0000313" key="6">
    <source>
        <dbReference type="Proteomes" id="UP000238390"/>
    </source>
</evidence>
<gene>
    <name evidence="5" type="ORF">CSB93_3526</name>
</gene>
<dbReference type="PANTHER" id="PTHR30126:SF91">
    <property type="entry name" value="LYSR FAMILY TRANSCRIPTIONAL REGULATOR"/>
    <property type="match status" value="1"/>
</dbReference>
<keyword evidence="3" id="KW-0238">DNA-binding</keyword>
<evidence type="ECO:0000256" key="4">
    <source>
        <dbReference type="ARBA" id="ARBA00023163"/>
    </source>
</evidence>
<dbReference type="PANTHER" id="PTHR30126">
    <property type="entry name" value="HTH-TYPE TRANSCRIPTIONAL REGULATOR"/>
    <property type="match status" value="1"/>
</dbReference>
<evidence type="ECO:0000256" key="1">
    <source>
        <dbReference type="ARBA" id="ARBA00009437"/>
    </source>
</evidence>
<evidence type="ECO:0000256" key="3">
    <source>
        <dbReference type="ARBA" id="ARBA00023125"/>
    </source>
</evidence>
<dbReference type="InterPro" id="IPR036390">
    <property type="entry name" value="WH_DNA-bd_sf"/>
</dbReference>
<name>A0A2R3J0A4_9PSED</name>
<dbReference type="SUPFAM" id="SSF46785">
    <property type="entry name" value="Winged helix' DNA-binding domain"/>
    <property type="match status" value="1"/>
</dbReference>
<dbReference type="Pfam" id="PF00126">
    <property type="entry name" value="HTH_1"/>
    <property type="match status" value="1"/>
</dbReference>
<dbReference type="EMBL" id="CP027169">
    <property type="protein sequence ID" value="AVK07608.1"/>
    <property type="molecule type" value="Genomic_DNA"/>
</dbReference>
<accession>A0A2R3J0A4</accession>